<organism evidence="2 3">
    <name type="scientific">Discostella pseudostelligera</name>
    <dbReference type="NCBI Taxonomy" id="259834"/>
    <lineage>
        <taxon>Eukaryota</taxon>
        <taxon>Sar</taxon>
        <taxon>Stramenopiles</taxon>
        <taxon>Ochrophyta</taxon>
        <taxon>Bacillariophyta</taxon>
        <taxon>Coscinodiscophyceae</taxon>
        <taxon>Thalassiosirophycidae</taxon>
        <taxon>Stephanodiscales</taxon>
        <taxon>Stephanodiscaceae</taxon>
        <taxon>Discostella</taxon>
    </lineage>
</organism>
<feature type="region of interest" description="Disordered" evidence="1">
    <location>
        <begin position="401"/>
        <end position="429"/>
    </location>
</feature>
<dbReference type="SMART" id="SM00855">
    <property type="entry name" value="PGAM"/>
    <property type="match status" value="1"/>
</dbReference>
<feature type="region of interest" description="Disordered" evidence="1">
    <location>
        <begin position="1"/>
        <end position="32"/>
    </location>
</feature>
<keyword evidence="3" id="KW-1185">Reference proteome</keyword>
<gene>
    <name evidence="2" type="ORF">ACHAWU_005760</name>
</gene>
<dbReference type="InterPro" id="IPR001345">
    <property type="entry name" value="PG/BPGM_mutase_AS"/>
</dbReference>
<sequence length="487" mass="55424">MDSYTDNILRGKEYHRSNGTRSTTSSPHSNAQRCLPSKLILIRHGESEGNVDESLYATKPDNAMGLTKLGWEMARMAGKALRGSDDEEQEDGLLPPGESVHFIVSPYARTVETFHGIASAWIDPEEIDLEEEEEELELLAKSDDCNDGMTNTNNTIDDNDNKKCSSTMKRIKSNNIINDYNGSYHNTNNGISFSNADHHSSSTINIHTNVNYNKRRCKRMKLWYAKLMKMGLTWHEDPRIREQDFGNYQDPKIIKKCKAERHKFGSFYYRYPHGESASDVELTSTVMGINIIEQDLLPDSIFLHQHNANILLQYDRVSTFLDSLWRSFESGRAQNYVIVAHGVSIRVFLARYFRYSIDQFHMLANPKNCEIIVLGHDGLGRLKLDGRCELELSQQPVVRHVNDVGGDGSRDESEEEEEEEGGERICRANGKENLGLTASSSLHATMITSTPVTTTTVVTGYRRHSRLRTIPPQWVYPRTVRMCYNDT</sequence>
<reference evidence="2 3" key="1">
    <citation type="submission" date="2024-10" db="EMBL/GenBank/DDBJ databases">
        <title>Updated reference genomes for cyclostephanoid diatoms.</title>
        <authorList>
            <person name="Roberts W.R."/>
            <person name="Alverson A.J."/>
        </authorList>
    </citation>
    <scope>NUCLEOTIDE SEQUENCE [LARGE SCALE GENOMIC DNA]</scope>
    <source>
        <strain evidence="2 3">AJA232-27</strain>
    </source>
</reference>
<dbReference type="Proteomes" id="UP001530293">
    <property type="component" value="Unassembled WGS sequence"/>
</dbReference>
<dbReference type="InterPro" id="IPR052765">
    <property type="entry name" value="PGM-Related"/>
</dbReference>
<accession>A0ABD3N1W0</accession>
<feature type="compositionally biased region" description="Acidic residues" evidence="1">
    <location>
        <begin position="412"/>
        <end position="421"/>
    </location>
</feature>
<evidence type="ECO:0008006" key="4">
    <source>
        <dbReference type="Google" id="ProtNLM"/>
    </source>
</evidence>
<protein>
    <recommendedName>
        <fullName evidence="4">Phosphoglycerate mutase</fullName>
    </recommendedName>
</protein>
<comment type="caution">
    <text evidence="2">The sequence shown here is derived from an EMBL/GenBank/DDBJ whole genome shotgun (WGS) entry which is preliminary data.</text>
</comment>
<dbReference type="Pfam" id="PF00300">
    <property type="entry name" value="His_Phos_1"/>
    <property type="match status" value="2"/>
</dbReference>
<dbReference type="InterPro" id="IPR013078">
    <property type="entry name" value="His_Pase_superF_clade-1"/>
</dbReference>
<dbReference type="PANTHER" id="PTHR46192">
    <property type="entry name" value="BROAD-RANGE ACID PHOSPHATASE DET1"/>
    <property type="match status" value="1"/>
</dbReference>
<dbReference type="Gene3D" id="3.40.50.1240">
    <property type="entry name" value="Phosphoglycerate mutase-like"/>
    <property type="match status" value="1"/>
</dbReference>
<feature type="compositionally biased region" description="Polar residues" evidence="1">
    <location>
        <begin position="17"/>
        <end position="32"/>
    </location>
</feature>
<dbReference type="PROSITE" id="PS00175">
    <property type="entry name" value="PG_MUTASE"/>
    <property type="match status" value="1"/>
</dbReference>
<evidence type="ECO:0000256" key="1">
    <source>
        <dbReference type="SAM" id="MobiDB-lite"/>
    </source>
</evidence>
<dbReference type="SUPFAM" id="SSF53254">
    <property type="entry name" value="Phosphoglycerate mutase-like"/>
    <property type="match status" value="1"/>
</dbReference>
<dbReference type="InterPro" id="IPR029033">
    <property type="entry name" value="His_PPase_superfam"/>
</dbReference>
<dbReference type="EMBL" id="JALLBG020000052">
    <property type="protein sequence ID" value="KAL3769712.1"/>
    <property type="molecule type" value="Genomic_DNA"/>
</dbReference>
<name>A0ABD3N1W0_9STRA</name>
<dbReference type="CDD" id="cd07067">
    <property type="entry name" value="HP_PGM_like"/>
    <property type="match status" value="1"/>
</dbReference>
<evidence type="ECO:0000313" key="3">
    <source>
        <dbReference type="Proteomes" id="UP001530293"/>
    </source>
</evidence>
<dbReference type="CDD" id="cd07040">
    <property type="entry name" value="HP"/>
    <property type="match status" value="1"/>
</dbReference>
<proteinExistence type="predicted"/>
<dbReference type="AlphaFoldDB" id="A0ABD3N1W0"/>
<evidence type="ECO:0000313" key="2">
    <source>
        <dbReference type="EMBL" id="KAL3769712.1"/>
    </source>
</evidence>